<gene>
    <name evidence="4" type="ORF">F4X14_02055</name>
</gene>
<dbReference type="GO" id="GO:0032259">
    <property type="term" value="P:methylation"/>
    <property type="evidence" value="ECO:0007669"/>
    <property type="project" value="UniProtKB-KW"/>
</dbReference>
<dbReference type="Gene3D" id="3.40.50.150">
    <property type="entry name" value="Vaccinia Virus protein VP39"/>
    <property type="match status" value="1"/>
</dbReference>
<sequence>MDKKSVQEQFGAHARTYVTSRPHAKGASLQRLVELVEPQPDWQALDIATAAGHTAFAIAPHVTHVWATDITPQMLTVAREQVAERGAENVTVEHADAEDLPYADGRFDLLTCRIAPHHFPDIGAFLREAVRVLRPGGILGVVDNVVPAGVAGDYVNAFEKLRDPSHGRCLSVEEWREGYAQVGLELTRQEVLEKQMVFEDWAARNDPAMQSYLRALLWHGPPESHEFLHPRSEDGRTLFHLREGLFIGRKHT</sequence>
<name>A0A6B1D2E0_9CHLR</name>
<dbReference type="InterPro" id="IPR051052">
    <property type="entry name" value="Diverse_substrate_MTase"/>
</dbReference>
<dbReference type="CDD" id="cd02440">
    <property type="entry name" value="AdoMet_MTases"/>
    <property type="match status" value="1"/>
</dbReference>
<dbReference type="AlphaFoldDB" id="A0A6B1D2E0"/>
<dbReference type="PANTHER" id="PTHR44942:SF4">
    <property type="entry name" value="METHYLTRANSFERASE TYPE 11 DOMAIN-CONTAINING PROTEIN"/>
    <property type="match status" value="1"/>
</dbReference>
<dbReference type="SUPFAM" id="SSF53335">
    <property type="entry name" value="S-adenosyl-L-methionine-dependent methyltransferases"/>
    <property type="match status" value="1"/>
</dbReference>
<organism evidence="4">
    <name type="scientific">Caldilineaceae bacterium SB0661_bin_32</name>
    <dbReference type="NCBI Taxonomy" id="2605255"/>
    <lineage>
        <taxon>Bacteria</taxon>
        <taxon>Bacillati</taxon>
        <taxon>Chloroflexota</taxon>
        <taxon>Caldilineae</taxon>
        <taxon>Caldilineales</taxon>
        <taxon>Caldilineaceae</taxon>
    </lineage>
</organism>
<accession>A0A6B1D2E0</accession>
<protein>
    <submittedName>
        <fullName evidence="4">Methyltransferase domain-containing protein</fullName>
    </submittedName>
</protein>
<dbReference type="InterPro" id="IPR029063">
    <property type="entry name" value="SAM-dependent_MTases_sf"/>
</dbReference>
<dbReference type="InterPro" id="IPR041698">
    <property type="entry name" value="Methyltransf_25"/>
</dbReference>
<evidence type="ECO:0000256" key="2">
    <source>
        <dbReference type="ARBA" id="ARBA00022679"/>
    </source>
</evidence>
<keyword evidence="1 4" id="KW-0489">Methyltransferase</keyword>
<dbReference type="Pfam" id="PF13649">
    <property type="entry name" value="Methyltransf_25"/>
    <property type="match status" value="1"/>
</dbReference>
<dbReference type="EMBL" id="VXMH01000014">
    <property type="protein sequence ID" value="MYC93729.1"/>
    <property type="molecule type" value="Genomic_DNA"/>
</dbReference>
<dbReference type="PANTHER" id="PTHR44942">
    <property type="entry name" value="METHYLTRANSF_11 DOMAIN-CONTAINING PROTEIN"/>
    <property type="match status" value="1"/>
</dbReference>
<comment type="caution">
    <text evidence="4">The sequence shown here is derived from an EMBL/GenBank/DDBJ whole genome shotgun (WGS) entry which is preliminary data.</text>
</comment>
<reference evidence="4" key="1">
    <citation type="submission" date="2019-09" db="EMBL/GenBank/DDBJ databases">
        <title>Characterisation of the sponge microbiome using genome-centric metagenomics.</title>
        <authorList>
            <person name="Engelberts J.P."/>
            <person name="Robbins S.J."/>
            <person name="De Goeij J.M."/>
            <person name="Aranda M."/>
            <person name="Bell S.C."/>
            <person name="Webster N.S."/>
        </authorList>
    </citation>
    <scope>NUCLEOTIDE SEQUENCE</scope>
    <source>
        <strain evidence="4">SB0661_bin_32</strain>
    </source>
</reference>
<evidence type="ECO:0000313" key="4">
    <source>
        <dbReference type="EMBL" id="MYC93729.1"/>
    </source>
</evidence>
<keyword evidence="2 4" id="KW-0808">Transferase</keyword>
<feature type="domain" description="Methyltransferase" evidence="3">
    <location>
        <begin position="45"/>
        <end position="137"/>
    </location>
</feature>
<dbReference type="GO" id="GO:0008168">
    <property type="term" value="F:methyltransferase activity"/>
    <property type="evidence" value="ECO:0007669"/>
    <property type="project" value="UniProtKB-KW"/>
</dbReference>
<proteinExistence type="predicted"/>
<evidence type="ECO:0000256" key="1">
    <source>
        <dbReference type="ARBA" id="ARBA00022603"/>
    </source>
</evidence>
<evidence type="ECO:0000259" key="3">
    <source>
        <dbReference type="Pfam" id="PF13649"/>
    </source>
</evidence>